<keyword evidence="2" id="KW-1185">Reference proteome</keyword>
<accession>A0A062V443</accession>
<dbReference type="AlphaFoldDB" id="A0A062V443"/>
<dbReference type="Proteomes" id="UP000027153">
    <property type="component" value="Unassembled WGS sequence"/>
</dbReference>
<sequence>MMKLERVLNLAKAKKVQMYMIKKRIEKGSVA</sequence>
<dbReference type="EMBL" id="JMIY01000003">
    <property type="protein sequence ID" value="KCZ72112.1"/>
    <property type="molecule type" value="Genomic_DNA"/>
</dbReference>
<reference evidence="1 2" key="1">
    <citation type="journal article" date="2013" name="Nature">
        <title>Anaerobic oxidation of methane coupled to nitrate reduction in a novel archaeal lineage.</title>
        <authorList>
            <person name="Haroon M.F."/>
            <person name="Hu S."/>
            <person name="Shi Y."/>
            <person name="Imelfort M."/>
            <person name="Keller J."/>
            <person name="Hugenholtz P."/>
            <person name="Yuan Z."/>
            <person name="Tyson G.W."/>
        </authorList>
    </citation>
    <scope>NUCLEOTIDE SEQUENCE [LARGE SCALE GENOMIC DNA]</scope>
    <source>
        <strain evidence="1 2">ANME-2d</strain>
    </source>
</reference>
<protein>
    <submittedName>
        <fullName evidence="1">Uncharacterized protein</fullName>
    </submittedName>
</protein>
<comment type="caution">
    <text evidence="1">The sequence shown here is derived from an EMBL/GenBank/DDBJ whole genome shotgun (WGS) entry which is preliminary data.</text>
</comment>
<evidence type="ECO:0000313" key="2">
    <source>
        <dbReference type="Proteomes" id="UP000027153"/>
    </source>
</evidence>
<organism evidence="1 2">
    <name type="scientific">Candidatus Methanoperedens nitratireducens</name>
    <dbReference type="NCBI Taxonomy" id="1392998"/>
    <lineage>
        <taxon>Archaea</taxon>
        <taxon>Methanobacteriati</taxon>
        <taxon>Methanobacteriota</taxon>
        <taxon>Stenosarchaea group</taxon>
        <taxon>Methanomicrobia</taxon>
        <taxon>Methanosarcinales</taxon>
        <taxon>ANME-2 cluster</taxon>
        <taxon>Candidatus Methanoperedentaceae</taxon>
        <taxon>Candidatus Methanoperedens</taxon>
    </lineage>
</organism>
<evidence type="ECO:0000313" key="1">
    <source>
        <dbReference type="EMBL" id="KCZ72112.1"/>
    </source>
</evidence>
<name>A0A062V443_9EURY</name>
<gene>
    <name evidence="1" type="ORF">ANME2D_01514</name>
</gene>
<proteinExistence type="predicted"/>